<gene>
    <name evidence="2" type="ORF">D7D94_09290</name>
</gene>
<keyword evidence="1" id="KW-0812">Transmembrane</keyword>
<evidence type="ECO:0000313" key="3">
    <source>
        <dbReference type="Proteomes" id="UP000422989"/>
    </source>
</evidence>
<keyword evidence="3" id="KW-1185">Reference proteome</keyword>
<keyword evidence="1" id="KW-1133">Transmembrane helix</keyword>
<evidence type="ECO:0000313" key="2">
    <source>
        <dbReference type="EMBL" id="QGU27831.1"/>
    </source>
</evidence>
<evidence type="ECO:0000256" key="1">
    <source>
        <dbReference type="SAM" id="Phobius"/>
    </source>
</evidence>
<sequence length="231" mass="24833">MTVRELLGVMLRRWYVVVAVFLGVGLFASSSISAGGVYATRTVIAFVAPGDYTGPFDTDGSTQKGAIAFAASVARVINDGEEPPRYATTEAPYYGAGIREGVLVSLPSTGGQWSVSYPRAAIELQIVGPTPAWVETRQRALLDRVAELTRSQQEAMRIAPRARFQTTVEPVTTEIYHVGSGRLTTLAALAALGTVALLVGGWCAAAVDDMMPARTRASQRNRRWNRKEVTA</sequence>
<organism evidence="2 3">
    <name type="scientific">Microbacterium oryzae</name>
    <dbReference type="NCBI Taxonomy" id="743009"/>
    <lineage>
        <taxon>Bacteria</taxon>
        <taxon>Bacillati</taxon>
        <taxon>Actinomycetota</taxon>
        <taxon>Actinomycetes</taxon>
        <taxon>Micrococcales</taxon>
        <taxon>Microbacteriaceae</taxon>
        <taxon>Microbacterium</taxon>
    </lineage>
</organism>
<dbReference type="OrthoDB" id="5179260at2"/>
<name>A0A6I6E883_9MICO</name>
<proteinExistence type="predicted"/>
<keyword evidence="1" id="KW-0472">Membrane</keyword>
<dbReference type="RefSeq" id="WP_156242337.1">
    <property type="nucleotide sequence ID" value="NZ_BAAAZL010000004.1"/>
</dbReference>
<feature type="transmembrane region" description="Helical" evidence="1">
    <location>
        <begin position="186"/>
        <end position="207"/>
    </location>
</feature>
<protein>
    <submittedName>
        <fullName evidence="2">Uncharacterized protein</fullName>
    </submittedName>
</protein>
<dbReference type="Proteomes" id="UP000422989">
    <property type="component" value="Chromosome"/>
</dbReference>
<reference evidence="2 3" key="1">
    <citation type="submission" date="2018-09" db="EMBL/GenBank/DDBJ databases">
        <title>Whole genome sequencing of Microbacterium oryzae strain MB-10T.</title>
        <authorList>
            <person name="Das S.K."/>
        </authorList>
    </citation>
    <scope>NUCLEOTIDE SEQUENCE [LARGE SCALE GENOMIC DNA]</scope>
    <source>
        <strain evidence="2 3">MB-10</strain>
    </source>
</reference>
<dbReference type="AlphaFoldDB" id="A0A6I6E883"/>
<accession>A0A6I6E883</accession>
<dbReference type="KEGG" id="moj:D7D94_09290"/>
<dbReference type="EMBL" id="CP032550">
    <property type="protein sequence ID" value="QGU27831.1"/>
    <property type="molecule type" value="Genomic_DNA"/>
</dbReference>